<evidence type="ECO:0000256" key="1">
    <source>
        <dbReference type="SAM" id="MobiDB-lite"/>
    </source>
</evidence>
<dbReference type="OMA" id="KERMWET"/>
<dbReference type="AlphaFoldDB" id="A0A179GZ69"/>
<dbReference type="KEGG" id="plj:28891211"/>
<keyword evidence="2" id="KW-0808">Transferase</keyword>
<dbReference type="GeneID" id="28891211"/>
<accession>A0A179GZ69</accession>
<dbReference type="Pfam" id="PF10294">
    <property type="entry name" value="Methyltransf_16"/>
    <property type="match status" value="1"/>
</dbReference>
<protein>
    <submittedName>
        <fullName evidence="2">S-adenosylmethionine-dependent methyltransferase-like protein</fullName>
    </submittedName>
</protein>
<dbReference type="InterPro" id="IPR029063">
    <property type="entry name" value="SAM-dependent_MTases_sf"/>
</dbReference>
<dbReference type="PANTHER" id="PTHR14614:SF156">
    <property type="entry name" value="PROTEIN-LYSINE N-METHYLTRANSFERASE EFM2"/>
    <property type="match status" value="1"/>
</dbReference>
<dbReference type="GO" id="GO:0005829">
    <property type="term" value="C:cytosol"/>
    <property type="evidence" value="ECO:0007669"/>
    <property type="project" value="TreeGrafter"/>
</dbReference>
<dbReference type="EMBL" id="LSBI01000008">
    <property type="protein sequence ID" value="OAQ83286.1"/>
    <property type="molecule type" value="Genomic_DNA"/>
</dbReference>
<dbReference type="PANTHER" id="PTHR14614">
    <property type="entry name" value="HEPATOCELLULAR CARCINOMA-ASSOCIATED ANTIGEN"/>
    <property type="match status" value="1"/>
</dbReference>
<evidence type="ECO:0000313" key="2">
    <source>
        <dbReference type="EMBL" id="OAQ83286.1"/>
    </source>
</evidence>
<comment type="caution">
    <text evidence="2">The sequence shown here is derived from an EMBL/GenBank/DDBJ whole genome shotgun (WGS) entry which is preliminary data.</text>
</comment>
<evidence type="ECO:0000313" key="3">
    <source>
        <dbReference type="Proteomes" id="UP000078340"/>
    </source>
</evidence>
<dbReference type="SUPFAM" id="SSF53335">
    <property type="entry name" value="S-adenosyl-L-methionine-dependent methyltransferases"/>
    <property type="match status" value="1"/>
</dbReference>
<dbReference type="STRING" id="33203.A0A179GZ69"/>
<dbReference type="Proteomes" id="UP000078340">
    <property type="component" value="Unassembled WGS sequence"/>
</dbReference>
<sequence>MASPSDLPQMWEKPTYGSLVDALAGLELAPPVWSHDRRRDEIIAEQESLATQLKAEASRYLSSIIKSPLDWLADDDEREHVWELASRRMSERCGRSAMGDITRRWPFSPRSDADALGSEASSSNPTALMASYEPFELIIREPALTGDSLGFKTWGSSYVLAQHLPRLGATSLFKFFDESLGHSPPSVVELGSGTGLLGLAAAALWKVPVALSDLPNIVPNLKHNAEANSALVEARGGSLTVGPLTWGGDEDEIDQELFGTPFQFKIVLAADPLYDDEHPALLASAIGQHLALGPESRAVVMVPQRDATTVRLLAAFKQAMLDLEAPLACDEEDFLAGEDDWEGAEEGGGVQPREERRSQQSKSATVFASASALAESQTGATMVGSATYTDAEIAWILDQALAGTKSADIQNGFRRFGRGLSASQLRYVKGKYGRDPRFK</sequence>
<dbReference type="GO" id="GO:0032259">
    <property type="term" value="P:methylation"/>
    <property type="evidence" value="ECO:0007669"/>
    <property type="project" value="UniProtKB-KW"/>
</dbReference>
<organism evidence="2 3">
    <name type="scientific">Purpureocillium lilacinum</name>
    <name type="common">Paecilomyces lilacinus</name>
    <dbReference type="NCBI Taxonomy" id="33203"/>
    <lineage>
        <taxon>Eukaryota</taxon>
        <taxon>Fungi</taxon>
        <taxon>Dikarya</taxon>
        <taxon>Ascomycota</taxon>
        <taxon>Pezizomycotina</taxon>
        <taxon>Sordariomycetes</taxon>
        <taxon>Hypocreomycetidae</taxon>
        <taxon>Hypocreales</taxon>
        <taxon>Ophiocordycipitaceae</taxon>
        <taxon>Purpureocillium</taxon>
    </lineage>
</organism>
<keyword evidence="2" id="KW-0489">Methyltransferase</keyword>
<reference evidence="2 3" key="1">
    <citation type="submission" date="2016-02" db="EMBL/GenBank/DDBJ databases">
        <title>Biosynthesis of antibiotic leucinostatins and their inhibition on Phytophthora in bio-control Purpureocillium lilacinum.</title>
        <authorList>
            <person name="Wang G."/>
            <person name="Liu Z."/>
            <person name="Lin R."/>
            <person name="Li E."/>
            <person name="Mao Z."/>
            <person name="Ling J."/>
            <person name="Yin W."/>
            <person name="Xie B."/>
        </authorList>
    </citation>
    <scope>NUCLEOTIDE SEQUENCE [LARGE SCALE GENOMIC DNA]</scope>
    <source>
        <strain evidence="2">PLFJ-1</strain>
    </source>
</reference>
<gene>
    <name evidence="2" type="ORF">VFPFJ_09089</name>
</gene>
<proteinExistence type="predicted"/>
<name>A0A179GZ69_PURLI</name>
<dbReference type="InterPro" id="IPR019410">
    <property type="entry name" value="Methyltransf_16"/>
</dbReference>
<feature type="region of interest" description="Disordered" evidence="1">
    <location>
        <begin position="340"/>
        <end position="362"/>
    </location>
</feature>
<dbReference type="GO" id="GO:0008757">
    <property type="term" value="F:S-adenosylmethionine-dependent methyltransferase activity"/>
    <property type="evidence" value="ECO:0007669"/>
    <property type="project" value="UniProtKB-ARBA"/>
</dbReference>
<dbReference type="Gene3D" id="3.40.50.150">
    <property type="entry name" value="Vaccinia Virus protein VP39"/>
    <property type="match status" value="1"/>
</dbReference>